<feature type="domain" description="DUF6534" evidence="2">
    <location>
        <begin position="176"/>
        <end position="261"/>
    </location>
</feature>
<gene>
    <name evidence="3" type="ORF">B0H16DRAFT_1600884</name>
</gene>
<sequence>MHTPSHHIQIARNESQELAAVVGPVLLGYLFNWCLFGALTVQLYFYYQAFPKDRVFTKSLVYAVYVIESLQTVLATHDAFSNFVYGLDDLFALSNLSSQWFPLPIMSGLVALIGQSFCAYRVYVLSNSWKTPLFIETVSLASSIGAFMTAYFTHQISIYPSVLEQVRSSAVWLGGSALSDIVIAACLTYYLSKSDTGLRRTHILIVRLIWIIIETGCLTALVALTTLILFFARPNSTYFLTPAFVLPILYANTILAVLNSRFQIVDGRGYISTMNMMSTPSFFAHNQVNVALPSSVQSPIISIERETFTARELDDLGESGCIGGDDTHVSSALESKSC</sequence>
<proteinExistence type="predicted"/>
<feature type="transmembrane region" description="Helical" evidence="1">
    <location>
        <begin position="26"/>
        <end position="47"/>
    </location>
</feature>
<dbReference type="PANTHER" id="PTHR40465">
    <property type="entry name" value="CHROMOSOME 1, WHOLE GENOME SHOTGUN SEQUENCE"/>
    <property type="match status" value="1"/>
</dbReference>
<dbReference type="Pfam" id="PF20152">
    <property type="entry name" value="DUF6534"/>
    <property type="match status" value="1"/>
</dbReference>
<protein>
    <recommendedName>
        <fullName evidence="2">DUF6534 domain-containing protein</fullName>
    </recommendedName>
</protein>
<feature type="transmembrane region" description="Helical" evidence="1">
    <location>
        <begin position="100"/>
        <end position="120"/>
    </location>
</feature>
<name>A0AAD7HJI0_9AGAR</name>
<keyword evidence="4" id="KW-1185">Reference proteome</keyword>
<evidence type="ECO:0000256" key="1">
    <source>
        <dbReference type="SAM" id="Phobius"/>
    </source>
</evidence>
<keyword evidence="1" id="KW-1133">Transmembrane helix</keyword>
<dbReference type="PANTHER" id="PTHR40465:SF1">
    <property type="entry name" value="DUF6534 DOMAIN-CONTAINING PROTEIN"/>
    <property type="match status" value="1"/>
</dbReference>
<feature type="transmembrane region" description="Helical" evidence="1">
    <location>
        <begin position="59"/>
        <end position="80"/>
    </location>
</feature>
<dbReference type="Proteomes" id="UP001215598">
    <property type="component" value="Unassembled WGS sequence"/>
</dbReference>
<dbReference type="EMBL" id="JARKIB010000222">
    <property type="protein sequence ID" value="KAJ7722187.1"/>
    <property type="molecule type" value="Genomic_DNA"/>
</dbReference>
<feature type="transmembrane region" description="Helical" evidence="1">
    <location>
        <begin position="238"/>
        <end position="258"/>
    </location>
</feature>
<accession>A0AAD7HJI0</accession>
<reference evidence="3" key="1">
    <citation type="submission" date="2023-03" db="EMBL/GenBank/DDBJ databases">
        <title>Massive genome expansion in bonnet fungi (Mycena s.s.) driven by repeated elements and novel gene families across ecological guilds.</title>
        <authorList>
            <consortium name="Lawrence Berkeley National Laboratory"/>
            <person name="Harder C.B."/>
            <person name="Miyauchi S."/>
            <person name="Viragh M."/>
            <person name="Kuo A."/>
            <person name="Thoen E."/>
            <person name="Andreopoulos B."/>
            <person name="Lu D."/>
            <person name="Skrede I."/>
            <person name="Drula E."/>
            <person name="Henrissat B."/>
            <person name="Morin E."/>
            <person name="Kohler A."/>
            <person name="Barry K."/>
            <person name="LaButti K."/>
            <person name="Morin E."/>
            <person name="Salamov A."/>
            <person name="Lipzen A."/>
            <person name="Mereny Z."/>
            <person name="Hegedus B."/>
            <person name="Baldrian P."/>
            <person name="Stursova M."/>
            <person name="Weitz H."/>
            <person name="Taylor A."/>
            <person name="Grigoriev I.V."/>
            <person name="Nagy L.G."/>
            <person name="Martin F."/>
            <person name="Kauserud H."/>
        </authorList>
    </citation>
    <scope>NUCLEOTIDE SEQUENCE</scope>
    <source>
        <strain evidence="3">CBHHK182m</strain>
    </source>
</reference>
<dbReference type="AlphaFoldDB" id="A0AAD7HJI0"/>
<feature type="transmembrane region" description="Helical" evidence="1">
    <location>
        <begin position="204"/>
        <end position="232"/>
    </location>
</feature>
<organism evidence="3 4">
    <name type="scientific">Mycena metata</name>
    <dbReference type="NCBI Taxonomy" id="1033252"/>
    <lineage>
        <taxon>Eukaryota</taxon>
        <taxon>Fungi</taxon>
        <taxon>Dikarya</taxon>
        <taxon>Basidiomycota</taxon>
        <taxon>Agaricomycotina</taxon>
        <taxon>Agaricomycetes</taxon>
        <taxon>Agaricomycetidae</taxon>
        <taxon>Agaricales</taxon>
        <taxon>Marasmiineae</taxon>
        <taxon>Mycenaceae</taxon>
        <taxon>Mycena</taxon>
    </lineage>
</organism>
<evidence type="ECO:0000313" key="3">
    <source>
        <dbReference type="EMBL" id="KAJ7722187.1"/>
    </source>
</evidence>
<dbReference type="InterPro" id="IPR045339">
    <property type="entry name" value="DUF6534"/>
</dbReference>
<keyword evidence="1" id="KW-0472">Membrane</keyword>
<feature type="transmembrane region" description="Helical" evidence="1">
    <location>
        <begin position="172"/>
        <end position="192"/>
    </location>
</feature>
<comment type="caution">
    <text evidence="3">The sequence shown here is derived from an EMBL/GenBank/DDBJ whole genome shotgun (WGS) entry which is preliminary data.</text>
</comment>
<feature type="transmembrane region" description="Helical" evidence="1">
    <location>
        <begin position="132"/>
        <end position="152"/>
    </location>
</feature>
<evidence type="ECO:0000313" key="4">
    <source>
        <dbReference type="Proteomes" id="UP001215598"/>
    </source>
</evidence>
<keyword evidence="1" id="KW-0812">Transmembrane</keyword>
<evidence type="ECO:0000259" key="2">
    <source>
        <dbReference type="Pfam" id="PF20152"/>
    </source>
</evidence>